<protein>
    <submittedName>
        <fullName evidence="1">3482_t:CDS:1</fullName>
    </submittedName>
</protein>
<proteinExistence type="predicted"/>
<dbReference type="Proteomes" id="UP000789702">
    <property type="component" value="Unassembled WGS sequence"/>
</dbReference>
<feature type="non-terminal residue" evidence="1">
    <location>
        <position position="1"/>
    </location>
</feature>
<accession>A0ACA9QBT2</accession>
<organism evidence="1 2">
    <name type="scientific">Dentiscutata heterogama</name>
    <dbReference type="NCBI Taxonomy" id="1316150"/>
    <lineage>
        <taxon>Eukaryota</taxon>
        <taxon>Fungi</taxon>
        <taxon>Fungi incertae sedis</taxon>
        <taxon>Mucoromycota</taxon>
        <taxon>Glomeromycotina</taxon>
        <taxon>Glomeromycetes</taxon>
        <taxon>Diversisporales</taxon>
        <taxon>Gigasporaceae</taxon>
        <taxon>Dentiscutata</taxon>
    </lineage>
</organism>
<reference evidence="1" key="1">
    <citation type="submission" date="2021-06" db="EMBL/GenBank/DDBJ databases">
        <authorList>
            <person name="Kallberg Y."/>
            <person name="Tangrot J."/>
            <person name="Rosling A."/>
        </authorList>
    </citation>
    <scope>NUCLEOTIDE SEQUENCE</scope>
    <source>
        <strain evidence="1">IL203A</strain>
    </source>
</reference>
<evidence type="ECO:0000313" key="2">
    <source>
        <dbReference type="Proteomes" id="UP000789702"/>
    </source>
</evidence>
<evidence type="ECO:0000313" key="1">
    <source>
        <dbReference type="EMBL" id="CAG8745014.1"/>
    </source>
</evidence>
<keyword evidence="2" id="KW-1185">Reference proteome</keyword>
<gene>
    <name evidence="1" type="ORF">DHETER_LOCUS14289</name>
</gene>
<sequence length="43" mass="5178">PVEVIEMTDEYANNQSRSFLTRREIIEKQNEESHRLNEENTNI</sequence>
<dbReference type="EMBL" id="CAJVPU010043087">
    <property type="protein sequence ID" value="CAG8745014.1"/>
    <property type="molecule type" value="Genomic_DNA"/>
</dbReference>
<comment type="caution">
    <text evidence="1">The sequence shown here is derived from an EMBL/GenBank/DDBJ whole genome shotgun (WGS) entry which is preliminary data.</text>
</comment>
<name>A0ACA9QBT2_9GLOM</name>